<dbReference type="OrthoDB" id="8457111at2"/>
<dbReference type="Proteomes" id="UP000029995">
    <property type="component" value="Unassembled WGS sequence"/>
</dbReference>
<sequence length="173" mass="18005">MISLRPTAIWAAFVALLVLALIISGTAAVAGDGTTVDFSPTAALAREYLMVVIDVLISAGAGLVLRWLHLAGNSKAEDLAVQARDYLHATALRGFEWAEGQLKDDISSVDVKSEIIAGALTYVQSNARGAIKRLGASPDEVRLLLEGLFRLTREKPAAGSVASPAGGLVPAAV</sequence>
<dbReference type="RefSeq" id="WP_034831531.1">
    <property type="nucleotide sequence ID" value="NZ_JANX01000014.1"/>
</dbReference>
<protein>
    <submittedName>
        <fullName evidence="2">Uncharacterized protein</fullName>
    </submittedName>
</protein>
<organism evidence="2 3">
    <name type="scientific">Inquilinus limosus MP06</name>
    <dbReference type="NCBI Taxonomy" id="1398085"/>
    <lineage>
        <taxon>Bacteria</taxon>
        <taxon>Pseudomonadati</taxon>
        <taxon>Pseudomonadota</taxon>
        <taxon>Alphaproteobacteria</taxon>
        <taxon>Rhodospirillales</taxon>
        <taxon>Rhodospirillaceae</taxon>
        <taxon>Inquilinus</taxon>
    </lineage>
</organism>
<comment type="caution">
    <text evidence="2">The sequence shown here is derived from an EMBL/GenBank/DDBJ whole genome shotgun (WGS) entry which is preliminary data.</text>
</comment>
<keyword evidence="1" id="KW-0812">Transmembrane</keyword>
<feature type="transmembrane region" description="Helical" evidence="1">
    <location>
        <begin position="47"/>
        <end position="68"/>
    </location>
</feature>
<proteinExistence type="predicted"/>
<reference evidence="2 3" key="1">
    <citation type="submission" date="2014-01" db="EMBL/GenBank/DDBJ databases">
        <title>Genome sequence determination for a cystic fibrosis isolate, Inquilinus limosus.</title>
        <authorList>
            <person name="Pino M."/>
            <person name="Di Conza J."/>
            <person name="Gutkind G."/>
        </authorList>
    </citation>
    <scope>NUCLEOTIDE SEQUENCE [LARGE SCALE GENOMIC DNA]</scope>
    <source>
        <strain evidence="2 3">MP06</strain>
    </source>
</reference>
<accession>A0A0A0DCT3</accession>
<evidence type="ECO:0000313" key="3">
    <source>
        <dbReference type="Proteomes" id="UP000029995"/>
    </source>
</evidence>
<evidence type="ECO:0000256" key="1">
    <source>
        <dbReference type="SAM" id="Phobius"/>
    </source>
</evidence>
<keyword evidence="1" id="KW-1133">Transmembrane helix</keyword>
<dbReference type="EMBL" id="JANX01000014">
    <property type="protein sequence ID" value="KGM35723.1"/>
    <property type="molecule type" value="Genomic_DNA"/>
</dbReference>
<evidence type="ECO:0000313" key="2">
    <source>
        <dbReference type="EMBL" id="KGM35723.1"/>
    </source>
</evidence>
<gene>
    <name evidence="2" type="ORF">P409_02780</name>
</gene>
<name>A0A0A0DCT3_9PROT</name>
<dbReference type="AlphaFoldDB" id="A0A0A0DCT3"/>
<keyword evidence="1" id="KW-0472">Membrane</keyword>